<dbReference type="EMBL" id="UGOW01000001">
    <property type="protein sequence ID" value="STY18275.1"/>
    <property type="molecule type" value="Genomic_DNA"/>
</dbReference>
<dbReference type="Pfam" id="PF02566">
    <property type="entry name" value="OsmC"/>
    <property type="match status" value="1"/>
</dbReference>
<dbReference type="EMBL" id="LNYR01000048">
    <property type="protein sequence ID" value="KTD43392.1"/>
    <property type="molecule type" value="Genomic_DNA"/>
</dbReference>
<dbReference type="AlphaFoldDB" id="A0A378KUK9"/>
<dbReference type="InterPro" id="IPR003718">
    <property type="entry name" value="OsmC/Ohr_fam"/>
</dbReference>
<keyword evidence="3" id="KW-1185">Reference proteome</keyword>
<dbReference type="OrthoDB" id="9789573at2"/>
<evidence type="ECO:0000313" key="3">
    <source>
        <dbReference type="Proteomes" id="UP000054639"/>
    </source>
</evidence>
<reference evidence="2 4" key="2">
    <citation type="submission" date="2018-06" db="EMBL/GenBank/DDBJ databases">
        <authorList>
            <consortium name="Pathogen Informatics"/>
            <person name="Doyle S."/>
        </authorList>
    </citation>
    <scope>NUCLEOTIDE SEQUENCE [LARGE SCALE GENOMIC DNA]</scope>
    <source>
        <strain evidence="2 4">NCTC12376</strain>
    </source>
</reference>
<dbReference type="PANTHER" id="PTHR39624:SF2">
    <property type="entry name" value="OSMC-LIKE PROTEIN"/>
    <property type="match status" value="1"/>
</dbReference>
<proteinExistence type="predicted"/>
<dbReference type="PANTHER" id="PTHR39624">
    <property type="entry name" value="PROTEIN INVOLVED IN RIMO-MEDIATED BETA-METHYLTHIOLATION OF RIBOSOMAL PROTEIN S12 YCAO"/>
    <property type="match status" value="1"/>
</dbReference>
<dbReference type="Proteomes" id="UP000054639">
    <property type="component" value="Unassembled WGS sequence"/>
</dbReference>
<sequence length="143" mass="15979">METIVSESGKGKYAQEIRIGAHTLKADEPLANGGNDLGPSPYDFLLAGLGACTSMTLRMYADLKQIPLKKVIVTLQHEKIYAEDCAECENKNTKIDHITRQIQLEGDLTEDQRQKLLELANRCPVHRTLTSKILITTELVTER</sequence>
<dbReference type="InterPro" id="IPR036102">
    <property type="entry name" value="OsmC/Ohrsf"/>
</dbReference>
<organism evidence="2 4">
    <name type="scientific">Legionella quateirensis</name>
    <dbReference type="NCBI Taxonomy" id="45072"/>
    <lineage>
        <taxon>Bacteria</taxon>
        <taxon>Pseudomonadati</taxon>
        <taxon>Pseudomonadota</taxon>
        <taxon>Gammaproteobacteria</taxon>
        <taxon>Legionellales</taxon>
        <taxon>Legionellaceae</taxon>
        <taxon>Legionella</taxon>
    </lineage>
</organism>
<accession>A0A378KUK9</accession>
<name>A0A378KUK9_9GAMM</name>
<dbReference type="InterPro" id="IPR015946">
    <property type="entry name" value="KH_dom-like_a/b"/>
</dbReference>
<protein>
    <submittedName>
        <fullName evidence="2">OsmC-like protein</fullName>
    </submittedName>
</protein>
<gene>
    <name evidence="1" type="ORF">Lqua_3293</name>
    <name evidence="2" type="ORF">NCTC12376_02093</name>
</gene>
<evidence type="ECO:0000313" key="4">
    <source>
        <dbReference type="Proteomes" id="UP000254230"/>
    </source>
</evidence>
<evidence type="ECO:0000313" key="1">
    <source>
        <dbReference type="EMBL" id="KTD43392.1"/>
    </source>
</evidence>
<dbReference type="STRING" id="45072.Lqua_3293"/>
<reference evidence="1 3" key="1">
    <citation type="submission" date="2015-11" db="EMBL/GenBank/DDBJ databases">
        <title>Genomic analysis of 38 Legionella species identifies large and diverse effector repertoires.</title>
        <authorList>
            <person name="Burstein D."/>
            <person name="Amaro F."/>
            <person name="Zusman T."/>
            <person name="Lifshitz Z."/>
            <person name="Cohen O."/>
            <person name="Gilbert J.A."/>
            <person name="Pupko T."/>
            <person name="Shuman H.A."/>
            <person name="Segal G."/>
        </authorList>
    </citation>
    <scope>NUCLEOTIDE SEQUENCE [LARGE SCALE GENOMIC DNA]</scope>
    <source>
        <strain evidence="1 3">ATCC 49507</strain>
    </source>
</reference>
<evidence type="ECO:0000313" key="2">
    <source>
        <dbReference type="EMBL" id="STY18275.1"/>
    </source>
</evidence>
<dbReference type="SUPFAM" id="SSF82784">
    <property type="entry name" value="OsmC-like"/>
    <property type="match status" value="1"/>
</dbReference>
<dbReference type="Gene3D" id="3.30.300.20">
    <property type="match status" value="1"/>
</dbReference>
<dbReference type="Proteomes" id="UP000254230">
    <property type="component" value="Unassembled WGS sequence"/>
</dbReference>
<dbReference type="RefSeq" id="WP_058475405.1">
    <property type="nucleotide sequence ID" value="NZ_CAAAIL010000020.1"/>
</dbReference>